<evidence type="ECO:0000313" key="2">
    <source>
        <dbReference type="EMBL" id="CAD8509481.1"/>
    </source>
</evidence>
<evidence type="ECO:0000256" key="1">
    <source>
        <dbReference type="SAM" id="MobiDB-lite"/>
    </source>
</evidence>
<proteinExistence type="predicted"/>
<feature type="compositionally biased region" description="Basic and acidic residues" evidence="1">
    <location>
        <begin position="25"/>
        <end position="35"/>
    </location>
</feature>
<gene>
    <name evidence="2" type="ORF">PANT1444_LOCUS19944</name>
</gene>
<organism evidence="2">
    <name type="scientific">Phaeocystis antarctica</name>
    <dbReference type="NCBI Taxonomy" id="33657"/>
    <lineage>
        <taxon>Eukaryota</taxon>
        <taxon>Haptista</taxon>
        <taxon>Haptophyta</taxon>
        <taxon>Prymnesiophyceae</taxon>
        <taxon>Phaeocystales</taxon>
        <taxon>Phaeocystaceae</taxon>
        <taxon>Phaeocystis</taxon>
    </lineage>
</organism>
<reference evidence="2" key="1">
    <citation type="submission" date="2021-01" db="EMBL/GenBank/DDBJ databases">
        <authorList>
            <person name="Corre E."/>
            <person name="Pelletier E."/>
            <person name="Niang G."/>
            <person name="Scheremetjew M."/>
            <person name="Finn R."/>
            <person name="Kale V."/>
            <person name="Holt S."/>
            <person name="Cochrane G."/>
            <person name="Meng A."/>
            <person name="Brown T."/>
            <person name="Cohen L."/>
        </authorList>
    </citation>
    <scope>NUCLEOTIDE SEQUENCE</scope>
    <source>
        <strain evidence="2">CCMP1374</strain>
    </source>
</reference>
<feature type="region of interest" description="Disordered" evidence="1">
    <location>
        <begin position="67"/>
        <end position="99"/>
    </location>
</feature>
<dbReference type="EMBL" id="HBEP01035223">
    <property type="protein sequence ID" value="CAD8509481.1"/>
    <property type="molecule type" value="Transcribed_RNA"/>
</dbReference>
<feature type="compositionally biased region" description="Low complexity" evidence="1">
    <location>
        <begin position="68"/>
        <end position="79"/>
    </location>
</feature>
<dbReference type="AlphaFoldDB" id="A0A7S0I351"/>
<sequence>MEQGRQPVCGESTERGSLLAEAEEQQEHDHDAAHDKVVRDPRILELDAPCRHDCGVTRFVHRHRALQREQQQQQQRLLQPHTNSGGHACALLVTGGLPS</sequence>
<feature type="region of interest" description="Disordered" evidence="1">
    <location>
        <begin position="1"/>
        <end position="35"/>
    </location>
</feature>
<protein>
    <submittedName>
        <fullName evidence="2">Uncharacterized protein</fullName>
    </submittedName>
</protein>
<accession>A0A7S0I351</accession>
<name>A0A7S0I351_9EUKA</name>